<dbReference type="Proteomes" id="UP000037751">
    <property type="component" value="Unassembled WGS sequence"/>
</dbReference>
<protein>
    <submittedName>
        <fullName evidence="3">Dnase i-like protein</fullName>
    </submittedName>
</protein>
<dbReference type="PANTHER" id="PTHR11200">
    <property type="entry name" value="INOSITOL 5-PHOSPHATASE"/>
    <property type="match status" value="1"/>
</dbReference>
<dbReference type="RefSeq" id="XP_017993679.1">
    <property type="nucleotide sequence ID" value="XM_018137686.1"/>
</dbReference>
<feature type="compositionally biased region" description="Polar residues" evidence="1">
    <location>
        <begin position="224"/>
        <end position="233"/>
    </location>
</feature>
<gene>
    <name evidence="3" type="ORF">Malapachy_3209</name>
</gene>
<comment type="caution">
    <text evidence="3">The sequence shown here is derived from an EMBL/GenBank/DDBJ whole genome shotgun (WGS) entry which is preliminary data.</text>
</comment>
<dbReference type="InterPro" id="IPR036691">
    <property type="entry name" value="Endo/exonu/phosph_ase_sf"/>
</dbReference>
<dbReference type="AlphaFoldDB" id="A0A0M8MST8"/>
<reference evidence="3 4" key="1">
    <citation type="submission" date="2015-07" db="EMBL/GenBank/DDBJ databases">
        <title>Draft Genome Sequence of Malassezia furfur CBS1878 and Malassezia pachydermatis CBS1879.</title>
        <authorList>
            <person name="Triana S."/>
            <person name="Ohm R."/>
            <person name="Gonzalez A."/>
            <person name="DeCock H."/>
            <person name="Restrepo S."/>
            <person name="Celis A."/>
        </authorList>
    </citation>
    <scope>NUCLEOTIDE SEQUENCE [LARGE SCALE GENOMIC DNA]</scope>
    <source>
        <strain evidence="3 4">CBS 1879</strain>
    </source>
</reference>
<dbReference type="EMBL" id="LGAV01000001">
    <property type="protein sequence ID" value="KOS16047.1"/>
    <property type="molecule type" value="Genomic_DNA"/>
</dbReference>
<dbReference type="GeneID" id="28729562"/>
<feature type="compositionally biased region" description="Low complexity" evidence="1">
    <location>
        <begin position="1"/>
        <end position="26"/>
    </location>
</feature>
<dbReference type="OrthoDB" id="2248459at2759"/>
<dbReference type="Pfam" id="PF22669">
    <property type="entry name" value="Exo_endo_phos2"/>
    <property type="match status" value="1"/>
</dbReference>
<dbReference type="Gene3D" id="2.130.10.10">
    <property type="entry name" value="YVTN repeat-like/Quinoprotein amine dehydrogenase"/>
    <property type="match status" value="1"/>
</dbReference>
<feature type="compositionally biased region" description="Polar residues" evidence="1">
    <location>
        <begin position="54"/>
        <end position="66"/>
    </location>
</feature>
<feature type="compositionally biased region" description="Pro residues" evidence="1">
    <location>
        <begin position="123"/>
        <end position="132"/>
    </location>
</feature>
<dbReference type="InterPro" id="IPR036322">
    <property type="entry name" value="WD40_repeat_dom_sf"/>
</dbReference>
<feature type="compositionally biased region" description="Acidic residues" evidence="1">
    <location>
        <begin position="234"/>
        <end position="244"/>
    </location>
</feature>
<feature type="domain" description="Inositol polyphosphate-related phosphatase" evidence="2">
    <location>
        <begin position="645"/>
        <end position="1001"/>
    </location>
</feature>
<evidence type="ECO:0000256" key="1">
    <source>
        <dbReference type="SAM" id="MobiDB-lite"/>
    </source>
</evidence>
<dbReference type="SUPFAM" id="SSF56219">
    <property type="entry name" value="DNase I-like"/>
    <property type="match status" value="1"/>
</dbReference>
<dbReference type="SMART" id="SM00128">
    <property type="entry name" value="IPPc"/>
    <property type="match status" value="1"/>
</dbReference>
<dbReference type="PANTHER" id="PTHR11200:SF240">
    <property type="entry name" value="INOSITOL POLYPHOSPHATE 5-PHOSPHATASE C9G1.10C-RELATED"/>
    <property type="match status" value="1"/>
</dbReference>
<accession>A0A0M8MST8</accession>
<name>A0A0M8MST8_9BASI</name>
<dbReference type="SUPFAM" id="SSF50978">
    <property type="entry name" value="WD40 repeat-like"/>
    <property type="match status" value="1"/>
</dbReference>
<evidence type="ECO:0000259" key="2">
    <source>
        <dbReference type="SMART" id="SM00128"/>
    </source>
</evidence>
<evidence type="ECO:0000313" key="4">
    <source>
        <dbReference type="Proteomes" id="UP000037751"/>
    </source>
</evidence>
<proteinExistence type="predicted"/>
<organism evidence="3 4">
    <name type="scientific">Malassezia pachydermatis</name>
    <dbReference type="NCBI Taxonomy" id="77020"/>
    <lineage>
        <taxon>Eukaryota</taxon>
        <taxon>Fungi</taxon>
        <taxon>Dikarya</taxon>
        <taxon>Basidiomycota</taxon>
        <taxon>Ustilaginomycotina</taxon>
        <taxon>Malasseziomycetes</taxon>
        <taxon>Malasseziales</taxon>
        <taxon>Malasseziaceae</taxon>
        <taxon>Malassezia</taxon>
    </lineage>
</organism>
<dbReference type="SMART" id="SM00320">
    <property type="entry name" value="WD40"/>
    <property type="match status" value="2"/>
</dbReference>
<feature type="region of interest" description="Disordered" evidence="1">
    <location>
        <begin position="1"/>
        <end position="73"/>
    </location>
</feature>
<feature type="compositionally biased region" description="Pro residues" evidence="1">
    <location>
        <begin position="203"/>
        <end position="213"/>
    </location>
</feature>
<dbReference type="InterPro" id="IPR015943">
    <property type="entry name" value="WD40/YVTN_repeat-like_dom_sf"/>
</dbReference>
<dbReference type="STRING" id="77020.A0A0M8MST8"/>
<dbReference type="GO" id="GO:0004439">
    <property type="term" value="F:phosphatidylinositol-4,5-bisphosphate 5-phosphatase activity"/>
    <property type="evidence" value="ECO:0007669"/>
    <property type="project" value="TreeGrafter"/>
</dbReference>
<feature type="compositionally biased region" description="Low complexity" evidence="1">
    <location>
        <begin position="133"/>
        <end position="149"/>
    </location>
</feature>
<dbReference type="InterPro" id="IPR001680">
    <property type="entry name" value="WD40_rpt"/>
</dbReference>
<dbReference type="GO" id="GO:0046856">
    <property type="term" value="P:phosphatidylinositol dephosphorylation"/>
    <property type="evidence" value="ECO:0007669"/>
    <property type="project" value="InterPro"/>
</dbReference>
<dbReference type="InterPro" id="IPR046985">
    <property type="entry name" value="IP5"/>
</dbReference>
<dbReference type="Gene3D" id="3.60.10.10">
    <property type="entry name" value="Endonuclease/exonuclease/phosphatase"/>
    <property type="match status" value="1"/>
</dbReference>
<sequence length="1034" mass="114475">MTGNAPVSPSATVPSSAQSMAVPSSSTVPIKESQALPPPLVRGQSDMAPYKKTGFSTPVYPSTPRSMTLGAPPSSYALQEAQGMGYFALQPNQGSRLTGVEGGYMSHSPNSVQTFTANSLRPSPTPTYPPPSTSVYASTPTPASMSMPPQAVHPQPLPVGPSTTEPIPIRQSNMNASGNLSDVSSRLQSLSVGSDSTMGPNSAPMPAPPPPPVRQGTESKDLSDTQTVPSIMSSDEEEEEEEEIPMTATNLPDLTHVNRAPPVLDPPRHVPFNASISAATIFRDQIAVVTHDKIRVLQVRPGAQFDKTVSDPSTERIIPQALQHHALLGTPQHPSATSRDIRALSLTFCPPIIVDGQVYPEGRFVWYGTYQGHIGQIDTAKGQVTHVRVHVHKSPIILLERLGHSIICVDDSGKVSLWSNRTEPHCLITSTPEMMRIDLPKQSHVSLAGALLWVCTVALAPRMPGRQPQKTLYVRCYSPLTDKRPFNMMLRPGEYVLTDINGLGGVTCSAFIPSTPNHVYFGHDSGHISVWTTQGQCVDQVPVHSEPIVSMTGVFNALWTGSRSGKMKVNIPGESLRDIVKLWPGHRGTVTHVLFDGYGQQYIADEPVVCTVGEDNYAKFWDATLTSDWLSNEVSRSAEIYSKSHSLRVLSMTYNLAAASPEDIFGLVDNMGLFQRILRSSCASQTTQDGKSVMLTPDVIVFAFQELIDLEDKRMTAKRFIMGHNKKKAGKETEERERMPSHYRAWLEKLISYVRLVMPETPFSVVVTENMIGLFTCIFVRSSLVPRIREVHSYTVKTGLGGRYGNKGAIISRFLIDDSSFCFINCHLAAGQRKVRQRNMDVATILQSTSTAQPLANDPAFAHGGDGLLILDHELCLMAGDFNYRLNMRRELVLSLIEQKRFSDLVAVDQLHDEIRNNPAFRLRLFQEAPIQFAPTYKFNRFSNVYDTSDKARVPAYCDRILYHGYIPSMVQCTSYRRWDATLSDHRPVSATFLVRIKSIDDTIYSHVLEKTRADFLRYREELIESCCRYYHCI</sequence>
<evidence type="ECO:0000313" key="3">
    <source>
        <dbReference type="EMBL" id="KOS16047.1"/>
    </source>
</evidence>
<feature type="region of interest" description="Disordered" evidence="1">
    <location>
        <begin position="108"/>
        <end position="262"/>
    </location>
</feature>
<dbReference type="InterPro" id="IPR000300">
    <property type="entry name" value="IPPc"/>
</dbReference>
<feature type="compositionally biased region" description="Polar residues" evidence="1">
    <location>
        <begin position="161"/>
        <end position="200"/>
    </location>
</feature>
<feature type="compositionally biased region" description="Polar residues" evidence="1">
    <location>
        <begin position="108"/>
        <end position="121"/>
    </location>
</feature>
<keyword evidence="4" id="KW-1185">Reference proteome</keyword>
<dbReference type="VEuPathDB" id="FungiDB:Malapachy_3209"/>